<evidence type="ECO:0000313" key="3">
    <source>
        <dbReference type="Proteomes" id="UP000252792"/>
    </source>
</evidence>
<accession>A0A366JAF7</accession>
<dbReference type="OrthoDB" id="9840346at2"/>
<evidence type="ECO:0000313" key="2">
    <source>
        <dbReference type="EMBL" id="RBP83942.1"/>
    </source>
</evidence>
<proteinExistence type="predicted"/>
<name>A0A366JAF7_9GAMM</name>
<sequence>MSYENFSDVTQPPPKTQDLGILLRHFITFAGISSSEYAALTVKLTRGVSRSRAISEDSFKDYVYKGKFPNSYGRNTIKLLFERACDESVKQLWIDAFSEIENIKSLNKLNYKQDEPEINHAPQELEFNDKEASKFDHYKPKFSSKLLILTLIVLLFFVFIILVMVNNERKNIASPFTNPTPLNINNNSYIANQKIEKSNLDEVIKEPIVHSTNNHIDTPTPVYLKQDTTEEKSMDNAVQEPMKKNIDNGFHPIVLSKGLSLDVYSLGKNKYKHLPSTPEGLQVATLPFNKGGYFTFIDHMVDKNIARATVDRDVGLYYQGFINLTGDGEFIFQLDYKSGYHFVNQLLKKCRLVLKVNNSPLFDNIVKVGQGQSYSMQNTGIFSNGAAPFSFWFTCNNLRGFSPKQDYKAFKDTSVTLYLKQPDDNGILKITPDLFSYDPDKN</sequence>
<gene>
    <name evidence="2" type="ORF">DFP80_105262</name>
</gene>
<organism evidence="2 3">
    <name type="scientific">Marinomonas rhizomae</name>
    <dbReference type="NCBI Taxonomy" id="491948"/>
    <lineage>
        <taxon>Bacteria</taxon>
        <taxon>Pseudomonadati</taxon>
        <taxon>Pseudomonadota</taxon>
        <taxon>Gammaproteobacteria</taxon>
        <taxon>Oceanospirillales</taxon>
        <taxon>Oceanospirillaceae</taxon>
        <taxon>Marinomonas</taxon>
    </lineage>
</organism>
<comment type="caution">
    <text evidence="2">The sequence shown here is derived from an EMBL/GenBank/DDBJ whole genome shotgun (WGS) entry which is preliminary data.</text>
</comment>
<dbReference type="RefSeq" id="WP_113916289.1">
    <property type="nucleotide sequence ID" value="NZ_QNSE01000005.1"/>
</dbReference>
<keyword evidence="1" id="KW-0812">Transmembrane</keyword>
<evidence type="ECO:0000256" key="1">
    <source>
        <dbReference type="SAM" id="Phobius"/>
    </source>
</evidence>
<feature type="transmembrane region" description="Helical" evidence="1">
    <location>
        <begin position="146"/>
        <end position="165"/>
    </location>
</feature>
<keyword evidence="3" id="KW-1185">Reference proteome</keyword>
<reference evidence="2 3" key="1">
    <citation type="submission" date="2018-06" db="EMBL/GenBank/DDBJ databases">
        <title>Genomic Encyclopedia of Type Strains, Phase III (KMG-III): the genomes of soil and plant-associated and newly described type strains.</title>
        <authorList>
            <person name="Whitman W."/>
        </authorList>
    </citation>
    <scope>NUCLEOTIDE SEQUENCE [LARGE SCALE GENOMIC DNA]</scope>
    <source>
        <strain evidence="2 3">CECT 7377</strain>
    </source>
</reference>
<keyword evidence="1" id="KW-1133">Transmembrane helix</keyword>
<keyword evidence="1" id="KW-0472">Membrane</keyword>
<dbReference type="EMBL" id="QNSE01000005">
    <property type="protein sequence ID" value="RBP83942.1"/>
    <property type="molecule type" value="Genomic_DNA"/>
</dbReference>
<dbReference type="AlphaFoldDB" id="A0A366JAF7"/>
<dbReference type="Proteomes" id="UP000252792">
    <property type="component" value="Unassembled WGS sequence"/>
</dbReference>
<protein>
    <submittedName>
        <fullName evidence="2">Uncharacterized protein</fullName>
    </submittedName>
</protein>